<organism evidence="2 3">
    <name type="scientific">Pleomassaria siparia CBS 279.74</name>
    <dbReference type="NCBI Taxonomy" id="1314801"/>
    <lineage>
        <taxon>Eukaryota</taxon>
        <taxon>Fungi</taxon>
        <taxon>Dikarya</taxon>
        <taxon>Ascomycota</taxon>
        <taxon>Pezizomycotina</taxon>
        <taxon>Dothideomycetes</taxon>
        <taxon>Pleosporomycetidae</taxon>
        <taxon>Pleosporales</taxon>
        <taxon>Pleomassariaceae</taxon>
        <taxon>Pleomassaria</taxon>
    </lineage>
</organism>
<proteinExistence type="predicted"/>
<protein>
    <submittedName>
        <fullName evidence="2">Uncharacterized protein</fullName>
    </submittedName>
</protein>
<keyword evidence="3" id="KW-1185">Reference proteome</keyword>
<accession>A0A6G1JSZ1</accession>
<reference evidence="2" key="1">
    <citation type="journal article" date="2020" name="Stud. Mycol.">
        <title>101 Dothideomycetes genomes: a test case for predicting lifestyles and emergence of pathogens.</title>
        <authorList>
            <person name="Haridas S."/>
            <person name="Albert R."/>
            <person name="Binder M."/>
            <person name="Bloem J."/>
            <person name="Labutti K."/>
            <person name="Salamov A."/>
            <person name="Andreopoulos B."/>
            <person name="Baker S."/>
            <person name="Barry K."/>
            <person name="Bills G."/>
            <person name="Bluhm B."/>
            <person name="Cannon C."/>
            <person name="Castanera R."/>
            <person name="Culley D."/>
            <person name="Daum C."/>
            <person name="Ezra D."/>
            <person name="Gonzalez J."/>
            <person name="Henrissat B."/>
            <person name="Kuo A."/>
            <person name="Liang C."/>
            <person name="Lipzen A."/>
            <person name="Lutzoni F."/>
            <person name="Magnuson J."/>
            <person name="Mondo S."/>
            <person name="Nolan M."/>
            <person name="Ohm R."/>
            <person name="Pangilinan J."/>
            <person name="Park H.-J."/>
            <person name="Ramirez L."/>
            <person name="Alfaro M."/>
            <person name="Sun H."/>
            <person name="Tritt A."/>
            <person name="Yoshinaga Y."/>
            <person name="Zwiers L.-H."/>
            <person name="Turgeon B."/>
            <person name="Goodwin S."/>
            <person name="Spatafora J."/>
            <person name="Crous P."/>
            <person name="Grigoriev I."/>
        </authorList>
    </citation>
    <scope>NUCLEOTIDE SEQUENCE</scope>
    <source>
        <strain evidence="2">CBS 279.74</strain>
    </source>
</reference>
<feature type="region of interest" description="Disordered" evidence="1">
    <location>
        <begin position="200"/>
        <end position="225"/>
    </location>
</feature>
<sequence length="249" mass="28696">MSFLDDICASMFSPKRPSFSLRPNRVDALPQLLEWQDPETDTISSPKYTELLPIRTKCQESFLKEKDMTYKVIDAQSHAFYEEIHTVPAASMNVESPFLLTKHVYIIHPLTFNEIYELSDLVLNDLKKWIEDSEKNYSGKSKQVLLFKEKRLETLEVVKQQLEKRRRGVTELGDNDGYLGEWEVQYMPGEAEAIALQAAEAEEKAKKDERLDSRPTRSATMTEQGFAQADEMAKKMVENLKALNHEKGE</sequence>
<dbReference type="Proteomes" id="UP000799428">
    <property type="component" value="Unassembled WGS sequence"/>
</dbReference>
<evidence type="ECO:0000313" key="2">
    <source>
        <dbReference type="EMBL" id="KAF2703433.1"/>
    </source>
</evidence>
<dbReference type="OrthoDB" id="3684248at2759"/>
<feature type="compositionally biased region" description="Basic and acidic residues" evidence="1">
    <location>
        <begin position="201"/>
        <end position="215"/>
    </location>
</feature>
<evidence type="ECO:0000313" key="3">
    <source>
        <dbReference type="Proteomes" id="UP000799428"/>
    </source>
</evidence>
<name>A0A6G1JSZ1_9PLEO</name>
<dbReference type="AlphaFoldDB" id="A0A6G1JSZ1"/>
<dbReference type="EMBL" id="MU005787">
    <property type="protein sequence ID" value="KAF2703433.1"/>
    <property type="molecule type" value="Genomic_DNA"/>
</dbReference>
<feature type="compositionally biased region" description="Polar residues" evidence="1">
    <location>
        <begin position="216"/>
        <end position="225"/>
    </location>
</feature>
<gene>
    <name evidence="2" type="ORF">K504DRAFT_451625</name>
</gene>
<evidence type="ECO:0000256" key="1">
    <source>
        <dbReference type="SAM" id="MobiDB-lite"/>
    </source>
</evidence>